<dbReference type="Proteomes" id="UP000008148">
    <property type="component" value="Chromosome"/>
</dbReference>
<organism evidence="1 2">
    <name type="scientific">Citrobacter koseri (strain ATCC BAA-895 / CDC 4225-83 / SGSC4696)</name>
    <dbReference type="NCBI Taxonomy" id="290338"/>
    <lineage>
        <taxon>Bacteria</taxon>
        <taxon>Pseudomonadati</taxon>
        <taxon>Pseudomonadota</taxon>
        <taxon>Gammaproteobacteria</taxon>
        <taxon>Enterobacterales</taxon>
        <taxon>Enterobacteriaceae</taxon>
        <taxon>Citrobacter</taxon>
    </lineage>
</organism>
<proteinExistence type="predicted"/>
<name>A8AJR3_CITK8</name>
<reference evidence="1 2" key="1">
    <citation type="submission" date="2007-08" db="EMBL/GenBank/DDBJ databases">
        <authorList>
            <consortium name="The Citrobacter koseri Genome Sequencing Project"/>
            <person name="McClelland M."/>
            <person name="Sanderson E.K."/>
            <person name="Porwollik S."/>
            <person name="Spieth J."/>
            <person name="Clifton W.S."/>
            <person name="Latreille P."/>
            <person name="Courtney L."/>
            <person name="Wang C."/>
            <person name="Pepin K."/>
            <person name="Bhonagiri V."/>
            <person name="Nash W."/>
            <person name="Johnson M."/>
            <person name="Thiruvilangam P."/>
            <person name="Wilson R."/>
        </authorList>
    </citation>
    <scope>NUCLEOTIDE SEQUENCE [LARGE SCALE GENOMIC DNA]</scope>
    <source>
        <strain evidence="2">ATCC BAA-895 / CDC 4225-83 / SGSC4696</strain>
    </source>
</reference>
<dbReference type="AlphaFoldDB" id="A8AJR3"/>
<keyword evidence="2" id="KW-1185">Reference proteome</keyword>
<gene>
    <name evidence="1" type="ordered locus">CKO_02619</name>
</gene>
<evidence type="ECO:0000313" key="1">
    <source>
        <dbReference type="EMBL" id="ABV13727.1"/>
    </source>
</evidence>
<dbReference type="KEGG" id="cko:CKO_02619"/>
<evidence type="ECO:0000313" key="2">
    <source>
        <dbReference type="Proteomes" id="UP000008148"/>
    </source>
</evidence>
<sequence length="53" mass="6243">MFEMAILFFYGDTQHKKYPEQLGSGEEIVSKRINFLNTFILKMPLYAGRVLTR</sequence>
<dbReference type="HOGENOM" id="CLU_3059947_0_0_6"/>
<dbReference type="EMBL" id="CP000822">
    <property type="protein sequence ID" value="ABV13727.1"/>
    <property type="molecule type" value="Genomic_DNA"/>
</dbReference>
<accession>A8AJR3</accession>
<protein>
    <submittedName>
        <fullName evidence="1">Uncharacterized protein</fullName>
    </submittedName>
</protein>